<evidence type="ECO:0000256" key="3">
    <source>
        <dbReference type="ARBA" id="ARBA00022475"/>
    </source>
</evidence>
<keyword evidence="4 7" id="KW-0812">Transmembrane</keyword>
<comment type="caution">
    <text evidence="9">The sequence shown here is derived from an EMBL/GenBank/DDBJ whole genome shotgun (WGS) entry which is preliminary data.</text>
</comment>
<dbReference type="Proteomes" id="UP000597301">
    <property type="component" value="Unassembled WGS sequence"/>
</dbReference>
<evidence type="ECO:0000259" key="8">
    <source>
        <dbReference type="PROSITE" id="PS50928"/>
    </source>
</evidence>
<protein>
    <submittedName>
        <fullName evidence="9">ABC transporter permease</fullName>
    </submittedName>
</protein>
<feature type="transmembrane region" description="Helical" evidence="7">
    <location>
        <begin position="239"/>
        <end position="261"/>
    </location>
</feature>
<evidence type="ECO:0000313" key="9">
    <source>
        <dbReference type="EMBL" id="GGC98330.1"/>
    </source>
</evidence>
<evidence type="ECO:0000256" key="5">
    <source>
        <dbReference type="ARBA" id="ARBA00022989"/>
    </source>
</evidence>
<feature type="transmembrane region" description="Helical" evidence="7">
    <location>
        <begin position="196"/>
        <end position="219"/>
    </location>
</feature>
<gene>
    <name evidence="9" type="ORF">GCM10011382_31110</name>
</gene>
<accession>A0ABQ1PJI6</accession>
<evidence type="ECO:0000256" key="7">
    <source>
        <dbReference type="RuleBase" id="RU363032"/>
    </source>
</evidence>
<name>A0ABQ1PJI6_9GAMM</name>
<sequence length="331" mass="36722">MSSSSHHSHQDAPLGARAAMPPVRRQRGTKVRRQRVKAAWLFLAPMLIALTLVAGWPLMRTFFLSFTDASLSDLGSANLIGFENYLVYDDGRWFGVLADSVWWQSVWNTVYFAVVSVSLEVVFGVIVALILNAEFKGRVIVRAAVLIPWAIPTIVSAQMWAWMLNDQFGIINHLLMVAGIIDSPIAWTASATYSMWAVIMVDVWKTIPFVALLVLAALQMLPKDCYEAAEVDGIHPVRVFFKVTLPLITPALMVAVIFRLLDALRVFDVIYVLTSNSTSTMSMSVYARQQLVEFQDVGYGSAASTLLFLIIALATIAYLYLGRKQIQLGGD</sequence>
<dbReference type="Pfam" id="PF00528">
    <property type="entry name" value="BPD_transp_1"/>
    <property type="match status" value="1"/>
</dbReference>
<keyword evidence="3" id="KW-1003">Cell membrane</keyword>
<feature type="transmembrane region" description="Helical" evidence="7">
    <location>
        <begin position="299"/>
        <end position="321"/>
    </location>
</feature>
<dbReference type="InterPro" id="IPR000515">
    <property type="entry name" value="MetI-like"/>
</dbReference>
<evidence type="ECO:0000256" key="1">
    <source>
        <dbReference type="ARBA" id="ARBA00004651"/>
    </source>
</evidence>
<dbReference type="RefSeq" id="WP_422822624.1">
    <property type="nucleotide sequence ID" value="NZ_BMHM01000007.1"/>
</dbReference>
<feature type="transmembrane region" description="Helical" evidence="7">
    <location>
        <begin position="38"/>
        <end position="59"/>
    </location>
</feature>
<dbReference type="PANTHER" id="PTHR43005:SF2">
    <property type="entry name" value="INTEGRAL MEMBRANE SUGAR TRANSPORT PROTEIN"/>
    <property type="match status" value="1"/>
</dbReference>
<dbReference type="InterPro" id="IPR035906">
    <property type="entry name" value="MetI-like_sf"/>
</dbReference>
<organism evidence="9 10">
    <name type="scientific">Vreelandella lutescens</name>
    <dbReference type="NCBI Taxonomy" id="1602943"/>
    <lineage>
        <taxon>Bacteria</taxon>
        <taxon>Pseudomonadati</taxon>
        <taxon>Pseudomonadota</taxon>
        <taxon>Gammaproteobacteria</taxon>
        <taxon>Oceanospirillales</taxon>
        <taxon>Halomonadaceae</taxon>
        <taxon>Vreelandella</taxon>
    </lineage>
</organism>
<feature type="transmembrane region" description="Helical" evidence="7">
    <location>
        <begin position="143"/>
        <end position="164"/>
    </location>
</feature>
<keyword evidence="10" id="KW-1185">Reference proteome</keyword>
<dbReference type="CDD" id="cd06261">
    <property type="entry name" value="TM_PBP2"/>
    <property type="match status" value="1"/>
</dbReference>
<evidence type="ECO:0000256" key="6">
    <source>
        <dbReference type="ARBA" id="ARBA00023136"/>
    </source>
</evidence>
<dbReference type="Gene3D" id="1.10.3720.10">
    <property type="entry name" value="MetI-like"/>
    <property type="match status" value="1"/>
</dbReference>
<evidence type="ECO:0000256" key="4">
    <source>
        <dbReference type="ARBA" id="ARBA00022692"/>
    </source>
</evidence>
<dbReference type="EMBL" id="BMHM01000007">
    <property type="protein sequence ID" value="GGC98330.1"/>
    <property type="molecule type" value="Genomic_DNA"/>
</dbReference>
<dbReference type="SUPFAM" id="SSF161098">
    <property type="entry name" value="MetI-like"/>
    <property type="match status" value="1"/>
</dbReference>
<keyword evidence="6 7" id="KW-0472">Membrane</keyword>
<dbReference type="PROSITE" id="PS50928">
    <property type="entry name" value="ABC_TM1"/>
    <property type="match status" value="1"/>
</dbReference>
<reference evidence="10" key="1">
    <citation type="journal article" date="2019" name="Int. J. Syst. Evol. Microbiol.">
        <title>The Global Catalogue of Microorganisms (GCM) 10K type strain sequencing project: providing services to taxonomists for standard genome sequencing and annotation.</title>
        <authorList>
            <consortium name="The Broad Institute Genomics Platform"/>
            <consortium name="The Broad Institute Genome Sequencing Center for Infectious Disease"/>
            <person name="Wu L."/>
            <person name="Ma J."/>
        </authorList>
    </citation>
    <scope>NUCLEOTIDE SEQUENCE [LARGE SCALE GENOMIC DNA]</scope>
    <source>
        <strain evidence="10">CGMCC 1.15122</strain>
    </source>
</reference>
<comment type="similarity">
    <text evidence="7">Belongs to the binding-protein-dependent transport system permease family.</text>
</comment>
<evidence type="ECO:0000313" key="10">
    <source>
        <dbReference type="Proteomes" id="UP000597301"/>
    </source>
</evidence>
<feature type="transmembrane region" description="Helical" evidence="7">
    <location>
        <begin position="110"/>
        <end position="131"/>
    </location>
</feature>
<proteinExistence type="inferred from homology"/>
<comment type="subcellular location">
    <subcellularLocation>
        <location evidence="1 7">Cell membrane</location>
        <topology evidence="1 7">Multi-pass membrane protein</topology>
    </subcellularLocation>
</comment>
<keyword evidence="5 7" id="KW-1133">Transmembrane helix</keyword>
<keyword evidence="2 7" id="KW-0813">Transport</keyword>
<dbReference type="PANTHER" id="PTHR43005">
    <property type="entry name" value="BLR7065 PROTEIN"/>
    <property type="match status" value="1"/>
</dbReference>
<feature type="domain" description="ABC transmembrane type-1" evidence="8">
    <location>
        <begin position="106"/>
        <end position="318"/>
    </location>
</feature>
<evidence type="ECO:0000256" key="2">
    <source>
        <dbReference type="ARBA" id="ARBA00022448"/>
    </source>
</evidence>